<dbReference type="RefSeq" id="WP_338733783.1">
    <property type="nucleotide sequence ID" value="NZ_CP136924.1"/>
</dbReference>
<evidence type="ECO:0000313" key="3">
    <source>
        <dbReference type="EMBL" id="WXA14370.1"/>
    </source>
</evidence>
<accession>A0AAU6P1D8</accession>
<evidence type="ECO:0000313" key="4">
    <source>
        <dbReference type="Proteomes" id="UP001368318"/>
    </source>
</evidence>
<protein>
    <submittedName>
        <fullName evidence="2">Type 1 periplasmic binding fold superfamily protein</fullName>
    </submittedName>
</protein>
<evidence type="ECO:0000256" key="1">
    <source>
        <dbReference type="SAM" id="SignalP"/>
    </source>
</evidence>
<evidence type="ECO:0000313" key="2">
    <source>
        <dbReference type="EMBL" id="WXA03207.1"/>
    </source>
</evidence>
<dbReference type="AlphaFoldDB" id="A0AAU6P1D8"/>
<proteinExistence type="predicted"/>
<sequence>MKDLKSIKTIKILALLLISSLTIVSCSSDDDGDHHDHDHDHDHEEELITTVNYTLTDGTNTVTLTFQDLDGEGGTDGVTTVSGSLAANTMYSGTIELLNETEDPAEDITVEVEEEGDAHEFFITSTISDIVVTKTDTDENGNPIGIISTLETGAVGTGSLTIVLKHEPTKPNNGTATGAGGSTDVQVTFPIDVE</sequence>
<feature type="chain" id="PRO_5044712859" evidence="1">
    <location>
        <begin position="28"/>
        <end position="194"/>
    </location>
</feature>
<organism evidence="2 4">
    <name type="scientific">Mangrovimonas cancribranchiae</name>
    <dbReference type="NCBI Taxonomy" id="3080055"/>
    <lineage>
        <taxon>Bacteria</taxon>
        <taxon>Pseudomonadati</taxon>
        <taxon>Bacteroidota</taxon>
        <taxon>Flavobacteriia</taxon>
        <taxon>Flavobacteriales</taxon>
        <taxon>Flavobacteriaceae</taxon>
        <taxon>Mangrovimonas</taxon>
    </lineage>
</organism>
<feature type="signal peptide" evidence="1">
    <location>
        <begin position="1"/>
        <end position="27"/>
    </location>
</feature>
<dbReference type="PROSITE" id="PS51257">
    <property type="entry name" value="PROKAR_LIPOPROTEIN"/>
    <property type="match status" value="1"/>
</dbReference>
<dbReference type="EMBL" id="CP136924">
    <property type="protein sequence ID" value="WXA03207.1"/>
    <property type="molecule type" value="Genomic_DNA"/>
</dbReference>
<gene>
    <name evidence="3" type="ORF">R3L15_05690</name>
    <name evidence="2" type="ORF">R3L16_01710</name>
</gene>
<name>A0AAU6P1D8_9FLAO</name>
<keyword evidence="4" id="KW-1185">Reference proteome</keyword>
<dbReference type="EMBL" id="CP136925">
    <property type="protein sequence ID" value="WXA14370.1"/>
    <property type="molecule type" value="Genomic_DNA"/>
</dbReference>
<reference evidence="2 4" key="1">
    <citation type="submission" date="2023-10" db="EMBL/GenBank/DDBJ databases">
        <title>Culture-based analysis of two novel bacteria associated with mangrove crab gills.</title>
        <authorList>
            <person name="Yang X."/>
            <person name="Garuglieri E."/>
            <person name="Van Goethem M.W."/>
            <person name="Fusi M."/>
            <person name="Marasco R."/>
            <person name="Daffonchio D.G."/>
        </authorList>
    </citation>
    <scope>NUCLEOTIDE SEQUENCE [LARGE SCALE GENOMIC DNA]</scope>
    <source>
        <strain evidence="3">UG2-1</strain>
        <strain evidence="2">UG2-2</strain>
        <strain evidence="4">UG2_2</strain>
    </source>
</reference>
<keyword evidence="1" id="KW-0732">Signal</keyword>
<dbReference type="Proteomes" id="UP001368318">
    <property type="component" value="Chromosome"/>
</dbReference>
<dbReference type="KEGG" id="mcaa:R3L15_05690"/>